<name>A0A9D5CGM4_9LILI</name>
<reference evidence="3" key="1">
    <citation type="submission" date="2021-03" db="EMBL/GenBank/DDBJ databases">
        <authorList>
            <person name="Li Z."/>
            <person name="Yang C."/>
        </authorList>
    </citation>
    <scope>NUCLEOTIDE SEQUENCE</scope>
    <source>
        <strain evidence="3">Dzin_1.0</strain>
        <tissue evidence="3">Leaf</tissue>
    </source>
</reference>
<feature type="region of interest" description="Disordered" evidence="1">
    <location>
        <begin position="197"/>
        <end position="221"/>
    </location>
</feature>
<evidence type="ECO:0000313" key="4">
    <source>
        <dbReference type="Proteomes" id="UP001085076"/>
    </source>
</evidence>
<dbReference type="InterPro" id="IPR035445">
    <property type="entry name" value="GYF-like_dom_sf"/>
</dbReference>
<sequence>MAEGRGFRVDTSGGNNEMRGILGSATEHRARDQATLDNIMPLSPQWLHVKPTESKTGNKDNWRLDGSHEKKDWRRNGPDTESIRRWHEEERETGLLGRRERRKEGNKHNEHRKSDRRPENVPARESVDSRTSISSDRRHEITNRTSAYESRRDSKWSSRWGPEEKEDSRSEKRTNLDKEDACVERQSSIGTNILVSESDSRDKWRPRHRQDAFSGGSSGHCAATGGRVEGSIVGFALGRGRSNDMGTSLGRFPAIGPIGATSANKSELHGKSGLSTETFRYPRGKLLDLYRKQKALVLIDTIPVGLEDVPSITRLSSIEPLAFVTPDVEEKALLDNIWRGNIISSEVCSDLTRCNFGKVDKQEIERTSNLEKCKAEINIPTNEAIPGGMTSSVVKEAGNLNNAMQGCSHSEPEQIVSKTPIYANGRVGDPSFLRNAKVEDMNSELSIDDSFVLPDDSNSLFDASLMLKTSQSDPHHQYIDNETEQSKQTPEELSFFYRDPHGDIQGPFLGVDIVSWFEQGFFGADLPVCLADAPEGTPFIQLGEVMPYLTHKSQTAPAIFTSNGIECSINLEGSTLSSGFTDSCVTSDQQWTSIVLEEPQVQPEISKLDTLVTPQYERLGLSNSETTDIISPKKHDSHKSAEQDVEVVLYSGRPFSCSDNSSGKLIENLPDLPQSSSANYMREKDLDESGVNKSNVLADSNIHPFGLFWSELKGTNSKGPISLNLSSISDRKNAFSPVKGGDGSFICYRQEPLNPIDDPSVHDAWPGKFSGGTDANVAHNALHMGDLRHMESEPTQFSLKEQLLNQQLQSTQLPQHQLLPPHERLHLTGTYVDQVHGSVQHKLLNNHFLVEAENLLKHRSQPKQFSQQFQHLKHQFDQQQHIQEFQQLQQLCDQQLHTQQFKLQQMCNQQQLRHDKLQLLQHLRQQQQEEKEQILLEQLLHQQLCDPGFQASHINPLREEKMLEVLSRRHLFHEMQQHSQHLPMQSKFEHKLDEHQENMFHAVSYANHGEMFPMEQLPFGLQQEPPQTWQFNRTLQSWPDMGEDRHIDGMWSVDESGQLVRVAAHPRHIQSTGPSSLDFLQDQGIHQGPYVQRLGIHGLHDQTCSSAQMVQFPSAVASQQNLIKSRWSDTNDNGPQNFIESQPNQLSLEGKHQNRDLNFKFNHQVEDALSCATVVGNDEISRVRSKYLLEQNLALQSSQYSGLANTAALPSYETKEASWSFSGSIVDHSYLQDEVCMGSSFAECSHLHGVGHSPQGQLKIANLEDHTNRIEKHLGGIFTRNDLHDVIDGTNAMDACIKRPKARNYGPLGGINGKKHGHDHINISALESESLDGRVERVNNTYSNHGELEANIPIKHASVITSGGSLSSNYGVGVDDAFPEDMVINRISAISFKEGGDSLVKASQGPRTLSAQGSFAELGFSQPTGEKNLSKFTSFEEGRRESGGNRTAQVPEGYTRSSHNIASHIDTGTLEAAFIGKLKSTKKPAVPEADATFAFAGTQDAGSVGQISKKKGKKGKQIDPSLLGFKVHSNRILKGEIQHLAD</sequence>
<dbReference type="EMBL" id="JAGGNH010000005">
    <property type="protein sequence ID" value="KAJ0972545.1"/>
    <property type="molecule type" value="Genomic_DNA"/>
</dbReference>
<dbReference type="CDD" id="cd00072">
    <property type="entry name" value="GYF"/>
    <property type="match status" value="1"/>
</dbReference>
<gene>
    <name evidence="3" type="ORF">J5N97_020504</name>
</gene>
<proteinExistence type="predicted"/>
<organism evidence="3 4">
    <name type="scientific">Dioscorea zingiberensis</name>
    <dbReference type="NCBI Taxonomy" id="325984"/>
    <lineage>
        <taxon>Eukaryota</taxon>
        <taxon>Viridiplantae</taxon>
        <taxon>Streptophyta</taxon>
        <taxon>Embryophyta</taxon>
        <taxon>Tracheophyta</taxon>
        <taxon>Spermatophyta</taxon>
        <taxon>Magnoliopsida</taxon>
        <taxon>Liliopsida</taxon>
        <taxon>Dioscoreales</taxon>
        <taxon>Dioscoreaceae</taxon>
        <taxon>Dioscorea</taxon>
    </lineage>
</organism>
<feature type="compositionally biased region" description="Basic and acidic residues" evidence="1">
    <location>
        <begin position="149"/>
        <end position="183"/>
    </location>
</feature>
<feature type="compositionally biased region" description="Basic and acidic residues" evidence="1">
    <location>
        <begin position="50"/>
        <end position="93"/>
    </location>
</feature>
<evidence type="ECO:0000313" key="3">
    <source>
        <dbReference type="EMBL" id="KAJ0972545.1"/>
    </source>
</evidence>
<feature type="region of interest" description="Disordered" evidence="1">
    <location>
        <begin position="1"/>
        <end position="184"/>
    </location>
</feature>
<feature type="domain" description="GYF" evidence="2">
    <location>
        <begin position="492"/>
        <end position="543"/>
    </location>
</feature>
<dbReference type="SMART" id="SM00444">
    <property type="entry name" value="GYF"/>
    <property type="match status" value="1"/>
</dbReference>
<dbReference type="InterPro" id="IPR003169">
    <property type="entry name" value="GYF"/>
</dbReference>
<dbReference type="Pfam" id="PF02213">
    <property type="entry name" value="GYF"/>
    <property type="match status" value="1"/>
</dbReference>
<dbReference type="SUPFAM" id="SSF55277">
    <property type="entry name" value="GYF domain"/>
    <property type="match status" value="1"/>
</dbReference>
<evidence type="ECO:0000259" key="2">
    <source>
        <dbReference type="PROSITE" id="PS50829"/>
    </source>
</evidence>
<dbReference type="OrthoDB" id="6415790at2759"/>
<feature type="compositionally biased region" description="Basic and acidic residues" evidence="1">
    <location>
        <begin position="102"/>
        <end position="119"/>
    </location>
</feature>
<dbReference type="PANTHER" id="PTHR46992">
    <property type="entry name" value="GYF DOMAIN-CONTAINING PROTEIN"/>
    <property type="match status" value="1"/>
</dbReference>
<dbReference type="Proteomes" id="UP001085076">
    <property type="component" value="Miscellaneous, Linkage group lg05"/>
</dbReference>
<reference evidence="3" key="2">
    <citation type="journal article" date="2022" name="Hortic Res">
        <title>The genome of Dioscorea zingiberensis sheds light on the biosynthesis, origin and evolution of the medicinally important diosgenin saponins.</title>
        <authorList>
            <person name="Li Y."/>
            <person name="Tan C."/>
            <person name="Li Z."/>
            <person name="Guo J."/>
            <person name="Li S."/>
            <person name="Chen X."/>
            <person name="Wang C."/>
            <person name="Dai X."/>
            <person name="Yang H."/>
            <person name="Song W."/>
            <person name="Hou L."/>
            <person name="Xu J."/>
            <person name="Tong Z."/>
            <person name="Xu A."/>
            <person name="Yuan X."/>
            <person name="Wang W."/>
            <person name="Yang Q."/>
            <person name="Chen L."/>
            <person name="Sun Z."/>
            <person name="Wang K."/>
            <person name="Pan B."/>
            <person name="Chen J."/>
            <person name="Bao Y."/>
            <person name="Liu F."/>
            <person name="Qi X."/>
            <person name="Gang D.R."/>
            <person name="Wen J."/>
            <person name="Li J."/>
        </authorList>
    </citation>
    <scope>NUCLEOTIDE SEQUENCE</scope>
    <source>
        <strain evidence="3">Dzin_1.0</strain>
    </source>
</reference>
<protein>
    <recommendedName>
        <fullName evidence="2">GYF domain-containing protein</fullName>
    </recommendedName>
</protein>
<dbReference type="Gene3D" id="3.30.1490.40">
    <property type="match status" value="1"/>
</dbReference>
<evidence type="ECO:0000256" key="1">
    <source>
        <dbReference type="SAM" id="MobiDB-lite"/>
    </source>
</evidence>
<comment type="caution">
    <text evidence="3">The sequence shown here is derived from an EMBL/GenBank/DDBJ whole genome shotgun (WGS) entry which is preliminary data.</text>
</comment>
<dbReference type="PANTHER" id="PTHR46992:SF1">
    <property type="entry name" value="GYF DOMAIN-CONTAINING PROTEIN"/>
    <property type="match status" value="1"/>
</dbReference>
<dbReference type="PROSITE" id="PS50829">
    <property type="entry name" value="GYF"/>
    <property type="match status" value="1"/>
</dbReference>
<keyword evidence="4" id="KW-1185">Reference proteome</keyword>
<accession>A0A9D5CGM4</accession>